<evidence type="ECO:0000256" key="1">
    <source>
        <dbReference type="SAM" id="MobiDB-lite"/>
    </source>
</evidence>
<feature type="compositionally biased region" description="Basic and acidic residues" evidence="1">
    <location>
        <begin position="1"/>
        <end position="11"/>
    </location>
</feature>
<evidence type="ECO:0000313" key="2">
    <source>
        <dbReference type="EMBL" id="KAB1224841.1"/>
    </source>
</evidence>
<protein>
    <submittedName>
        <fullName evidence="2">Uncharacterized protein</fullName>
    </submittedName>
</protein>
<gene>
    <name evidence="2" type="ORF">CJ030_MR1G004790</name>
</gene>
<dbReference type="Proteomes" id="UP000516437">
    <property type="component" value="Chromosome 1"/>
</dbReference>
<accession>A0A6A1WHZ9</accession>
<evidence type="ECO:0000313" key="3">
    <source>
        <dbReference type="Proteomes" id="UP000516437"/>
    </source>
</evidence>
<dbReference type="AlphaFoldDB" id="A0A6A1WHZ9"/>
<organism evidence="2 3">
    <name type="scientific">Morella rubra</name>
    <name type="common">Chinese bayberry</name>
    <dbReference type="NCBI Taxonomy" id="262757"/>
    <lineage>
        <taxon>Eukaryota</taxon>
        <taxon>Viridiplantae</taxon>
        <taxon>Streptophyta</taxon>
        <taxon>Embryophyta</taxon>
        <taxon>Tracheophyta</taxon>
        <taxon>Spermatophyta</taxon>
        <taxon>Magnoliopsida</taxon>
        <taxon>eudicotyledons</taxon>
        <taxon>Gunneridae</taxon>
        <taxon>Pentapetalae</taxon>
        <taxon>rosids</taxon>
        <taxon>fabids</taxon>
        <taxon>Fagales</taxon>
        <taxon>Myricaceae</taxon>
        <taxon>Morella</taxon>
    </lineage>
</organism>
<comment type="caution">
    <text evidence="2">The sequence shown here is derived from an EMBL/GenBank/DDBJ whole genome shotgun (WGS) entry which is preliminary data.</text>
</comment>
<feature type="compositionally biased region" description="Low complexity" evidence="1">
    <location>
        <begin position="12"/>
        <end position="21"/>
    </location>
</feature>
<keyword evidence="3" id="KW-1185">Reference proteome</keyword>
<sequence length="51" mass="5695">MNLEISKDASDKLASSALPDSGKWRFQCSSSSSRYYTRLSNGMDDNFSLVK</sequence>
<reference evidence="2 3" key="1">
    <citation type="journal article" date="2019" name="Plant Biotechnol. J.">
        <title>The red bayberry genome and genetic basis of sex determination.</title>
        <authorList>
            <person name="Jia H.M."/>
            <person name="Jia H.J."/>
            <person name="Cai Q.L."/>
            <person name="Wang Y."/>
            <person name="Zhao H.B."/>
            <person name="Yang W.F."/>
            <person name="Wang G.Y."/>
            <person name="Li Y.H."/>
            <person name="Zhan D.L."/>
            <person name="Shen Y.T."/>
            <person name="Niu Q.F."/>
            <person name="Chang L."/>
            <person name="Qiu J."/>
            <person name="Zhao L."/>
            <person name="Xie H.B."/>
            <person name="Fu W.Y."/>
            <person name="Jin J."/>
            <person name="Li X.W."/>
            <person name="Jiao Y."/>
            <person name="Zhou C.C."/>
            <person name="Tu T."/>
            <person name="Chai C.Y."/>
            <person name="Gao J.L."/>
            <person name="Fan L.J."/>
            <person name="van de Weg E."/>
            <person name="Wang J.Y."/>
            <person name="Gao Z.S."/>
        </authorList>
    </citation>
    <scope>NUCLEOTIDE SEQUENCE [LARGE SCALE GENOMIC DNA]</scope>
    <source>
        <tissue evidence="2">Leaves</tissue>
    </source>
</reference>
<name>A0A6A1WHZ9_9ROSI</name>
<feature type="region of interest" description="Disordered" evidence="1">
    <location>
        <begin position="1"/>
        <end position="22"/>
    </location>
</feature>
<proteinExistence type="predicted"/>
<dbReference type="EMBL" id="RXIC02000019">
    <property type="protein sequence ID" value="KAB1224841.1"/>
    <property type="molecule type" value="Genomic_DNA"/>
</dbReference>